<dbReference type="GO" id="GO:0071014">
    <property type="term" value="C:post-mRNA release spliceosomal complex"/>
    <property type="evidence" value="ECO:0007669"/>
    <property type="project" value="TreeGrafter"/>
</dbReference>
<dbReference type="PANTHER" id="PTHR12111:SF2">
    <property type="entry name" value="SPLICING FACTOR YJU2B-RELATED"/>
    <property type="match status" value="1"/>
</dbReference>
<dbReference type="AlphaFoldDB" id="A0A060TH18"/>
<evidence type="ECO:0000313" key="3">
    <source>
        <dbReference type="EMBL" id="CDP38466.1"/>
    </source>
</evidence>
<protein>
    <submittedName>
        <fullName evidence="3">ARAD1D35310p</fullName>
    </submittedName>
</protein>
<evidence type="ECO:0000256" key="1">
    <source>
        <dbReference type="ARBA" id="ARBA00005595"/>
    </source>
</evidence>
<comment type="similarity">
    <text evidence="1">Belongs to the CWC16 family.</text>
</comment>
<dbReference type="GO" id="GO:0000398">
    <property type="term" value="P:mRNA splicing, via spliceosome"/>
    <property type="evidence" value="ECO:0007669"/>
    <property type="project" value="InterPro"/>
</dbReference>
<sequence>MQGYNRYYPPDYDGKRSLNQLAGKSHALGKRARRLSEGILVVRFEAPFDFYCQSCNTRIGQGTRFNADKSENGAYYSTKIWRFTFKCYQCKSEIAIETDPQNTRYVVVSGGREAASNSLQQHDIRIKEPQDQLDPFDKAEKQKAAEVKKMHDDKVLTSIYLANQRQWDDPFERSQALRKNFREESKRIEAKRAEEKAIQDKNSLSIPIVDEAADDQVVSQNTSFEKRALQKVSDAVARASSMTGFNGASAPASTSAVSNALLRSRSSFEIRPTKRPKKQKQKLIDYDSD</sequence>
<dbReference type="PhylomeDB" id="A0A060TH18"/>
<dbReference type="PANTHER" id="PTHR12111">
    <property type="entry name" value="SPLICING FACTOR YJU2"/>
    <property type="match status" value="1"/>
</dbReference>
<dbReference type="GO" id="GO:0005684">
    <property type="term" value="C:U2-type spliceosomal complex"/>
    <property type="evidence" value="ECO:0007669"/>
    <property type="project" value="TreeGrafter"/>
</dbReference>
<reference evidence="3" key="2">
    <citation type="submission" date="2014-06" db="EMBL/GenBank/DDBJ databases">
        <title>The complete genome of Blastobotrys (Arxula) adeninivorans LS3 - a yeast of biotechnological interest.</title>
        <authorList>
            <person name="Kunze G."/>
            <person name="Gaillardin C."/>
            <person name="Czernicka M."/>
            <person name="Durrens P."/>
            <person name="Martin T."/>
            <person name="Boer E."/>
            <person name="Gabaldon T."/>
            <person name="Cruz J."/>
            <person name="Talla E."/>
            <person name="Marck C."/>
            <person name="Goffeau A."/>
            <person name="Barbe V."/>
            <person name="Baret P."/>
            <person name="Baronian K."/>
            <person name="Beier S."/>
            <person name="Bleykasten C."/>
            <person name="Bode R."/>
            <person name="Casaregola S."/>
            <person name="Despons L."/>
            <person name="Fairhead C."/>
            <person name="Giersberg M."/>
            <person name="Gierski P."/>
            <person name="Hahnel U."/>
            <person name="Hartmann A."/>
            <person name="Jankowska D."/>
            <person name="Jubin C."/>
            <person name="Jung P."/>
            <person name="Lafontaine I."/>
            <person name="Leh-Louis V."/>
            <person name="Lemaire M."/>
            <person name="Marcet-Houben M."/>
            <person name="Mascher M."/>
            <person name="Morel G."/>
            <person name="Richard G.-F."/>
            <person name="Riechen J."/>
            <person name="Sacerdot C."/>
            <person name="Sarkar A."/>
            <person name="Savel G."/>
            <person name="Schacherer J."/>
            <person name="Sherman D."/>
            <person name="Straub M.-L."/>
            <person name="Stein N."/>
            <person name="Thierry A."/>
            <person name="Trautwein-Schult A."/>
            <person name="Westhof E."/>
            <person name="Worch S."/>
            <person name="Dujon B."/>
            <person name="Souciet J.-L."/>
            <person name="Wincker P."/>
            <person name="Scholz U."/>
            <person name="Neuveglise N."/>
        </authorList>
    </citation>
    <scope>NUCLEOTIDE SEQUENCE</scope>
    <source>
        <strain evidence="3">LS3</strain>
    </source>
</reference>
<gene>
    <name evidence="3" type="ORF">GNLVRS02_ARAD1D35310g</name>
</gene>
<feature type="region of interest" description="Disordered" evidence="2">
    <location>
        <begin position="265"/>
        <end position="289"/>
    </location>
</feature>
<name>A0A060TH18_BLAAD</name>
<evidence type="ECO:0000256" key="2">
    <source>
        <dbReference type="SAM" id="MobiDB-lite"/>
    </source>
</evidence>
<organism evidence="3">
    <name type="scientific">Blastobotrys adeninivorans</name>
    <name type="common">Yeast</name>
    <name type="synonym">Arxula adeninivorans</name>
    <dbReference type="NCBI Taxonomy" id="409370"/>
    <lineage>
        <taxon>Eukaryota</taxon>
        <taxon>Fungi</taxon>
        <taxon>Dikarya</taxon>
        <taxon>Ascomycota</taxon>
        <taxon>Saccharomycotina</taxon>
        <taxon>Dipodascomycetes</taxon>
        <taxon>Dipodascales</taxon>
        <taxon>Trichomonascaceae</taxon>
        <taxon>Blastobotrys</taxon>
    </lineage>
</organism>
<accession>A0A060TH18</accession>
<dbReference type="EMBL" id="HG937694">
    <property type="protein sequence ID" value="CDP38466.1"/>
    <property type="molecule type" value="Genomic_DNA"/>
</dbReference>
<dbReference type="Pfam" id="PF04502">
    <property type="entry name" value="Saf4_Yju2"/>
    <property type="match status" value="1"/>
</dbReference>
<proteinExistence type="inferred from homology"/>
<reference evidence="3" key="1">
    <citation type="submission" date="2014-02" db="EMBL/GenBank/DDBJ databases">
        <authorList>
            <person name="Genoscope - CEA"/>
        </authorList>
    </citation>
    <scope>NUCLEOTIDE SEQUENCE</scope>
    <source>
        <strain evidence="3">LS3</strain>
    </source>
</reference>
<dbReference type="InterPro" id="IPR007590">
    <property type="entry name" value="Saf4/Yju2"/>
</dbReference>